<organism evidence="3 5">
    <name type="scientific">Eragrostis curvula</name>
    <name type="common">weeping love grass</name>
    <dbReference type="NCBI Taxonomy" id="38414"/>
    <lineage>
        <taxon>Eukaryota</taxon>
        <taxon>Viridiplantae</taxon>
        <taxon>Streptophyta</taxon>
        <taxon>Embryophyta</taxon>
        <taxon>Tracheophyta</taxon>
        <taxon>Spermatophyta</taxon>
        <taxon>Magnoliopsida</taxon>
        <taxon>Liliopsida</taxon>
        <taxon>Poales</taxon>
        <taxon>Poaceae</taxon>
        <taxon>PACMAD clade</taxon>
        <taxon>Chloridoideae</taxon>
        <taxon>Eragrostideae</taxon>
        <taxon>Eragrostidinae</taxon>
        <taxon>Eragrostis</taxon>
    </lineage>
</organism>
<feature type="coiled-coil region" evidence="1">
    <location>
        <begin position="148"/>
        <end position="175"/>
    </location>
</feature>
<dbReference type="EMBL" id="RWGY01000013">
    <property type="protein sequence ID" value="TVU23540.1"/>
    <property type="molecule type" value="Genomic_DNA"/>
</dbReference>
<evidence type="ECO:0000313" key="3">
    <source>
        <dbReference type="EMBL" id="TVU23509.1"/>
    </source>
</evidence>
<evidence type="ECO:0000313" key="5">
    <source>
        <dbReference type="Proteomes" id="UP000324897"/>
    </source>
</evidence>
<dbReference type="Gramene" id="TVU23509">
    <property type="protein sequence ID" value="TVU23509"/>
    <property type="gene ID" value="EJB05_25883"/>
</dbReference>
<comment type="caution">
    <text evidence="3">The sequence shown here is derived from an EMBL/GenBank/DDBJ whole genome shotgun (WGS) entry which is preliminary data.</text>
</comment>
<evidence type="ECO:0000313" key="4">
    <source>
        <dbReference type="EMBL" id="TVU23540.1"/>
    </source>
</evidence>
<dbReference type="Gramene" id="TVU23540">
    <property type="protein sequence ID" value="TVU23540"/>
    <property type="gene ID" value="EJB05_25914"/>
</dbReference>
<proteinExistence type="predicted"/>
<dbReference type="Proteomes" id="UP000324897">
    <property type="component" value="Chromosome 2"/>
</dbReference>
<dbReference type="AlphaFoldDB" id="A0A5J9UI80"/>
<keyword evidence="1" id="KW-0175">Coiled coil</keyword>
<reference evidence="3 5" key="1">
    <citation type="journal article" date="2019" name="Sci. Rep.">
        <title>A high-quality genome of Eragrostis curvula grass provides insights into Poaceae evolution and supports new strategies to enhance forage quality.</title>
        <authorList>
            <person name="Carballo J."/>
            <person name="Santos B.A.C.M."/>
            <person name="Zappacosta D."/>
            <person name="Garbus I."/>
            <person name="Selva J.P."/>
            <person name="Gallo C.A."/>
            <person name="Diaz A."/>
            <person name="Albertini E."/>
            <person name="Caccamo M."/>
            <person name="Echenique V."/>
        </authorList>
    </citation>
    <scope>NUCLEOTIDE SEQUENCE [LARGE SCALE GENOMIC DNA]</scope>
    <source>
        <strain evidence="5">cv. Victoria</strain>
        <tissue evidence="3">Leaf</tissue>
    </source>
</reference>
<sequence>MKRSSGFWKRRPTIFLAYGPGSVAWAGNLKPYLFGWASRPCQPGLRYRWRLRRGFLTPTAPPSALRPRSAPVSRMALLRSAARARQLLHPLEQQGSVLRRIPGPRLLSSSVPTERHNSLNHRLTDTVERKRHANGKNDDILQRISMKIDKVSDNLDEHSRLLEELEARIKANNKRREIDLTPAVVLISASFISFGLYKYVLG</sequence>
<keyword evidence="5" id="KW-1185">Reference proteome</keyword>
<feature type="non-terminal residue" evidence="3">
    <location>
        <position position="1"/>
    </location>
</feature>
<dbReference type="EMBL" id="RWGY01000013">
    <property type="protein sequence ID" value="TVU23509.1"/>
    <property type="molecule type" value="Genomic_DNA"/>
</dbReference>
<keyword evidence="2" id="KW-1133">Transmembrane helix</keyword>
<name>A0A5J9UI80_9POAL</name>
<evidence type="ECO:0000256" key="2">
    <source>
        <dbReference type="SAM" id="Phobius"/>
    </source>
</evidence>
<protein>
    <submittedName>
        <fullName evidence="3">Uncharacterized protein</fullName>
    </submittedName>
</protein>
<gene>
    <name evidence="3" type="ORF">EJB05_25883</name>
    <name evidence="4" type="ORF">EJB05_25914</name>
</gene>
<evidence type="ECO:0000256" key="1">
    <source>
        <dbReference type="SAM" id="Coils"/>
    </source>
</evidence>
<dbReference type="OrthoDB" id="687177at2759"/>
<keyword evidence="2" id="KW-0472">Membrane</keyword>
<keyword evidence="2" id="KW-0812">Transmembrane</keyword>
<accession>A0A5J9UI80</accession>
<feature type="transmembrane region" description="Helical" evidence="2">
    <location>
        <begin position="180"/>
        <end position="200"/>
    </location>
</feature>